<dbReference type="STRING" id="1764295.A0A5B8MC24"/>
<keyword evidence="1" id="KW-0677">Repeat</keyword>
<name>A0A5B8MC24_9CHLO</name>
<dbReference type="InterPro" id="IPR002110">
    <property type="entry name" value="Ankyrin_rpt"/>
</dbReference>
<evidence type="ECO:0000256" key="1">
    <source>
        <dbReference type="ARBA" id="ARBA00022737"/>
    </source>
</evidence>
<keyword evidence="6" id="KW-1185">Reference proteome</keyword>
<reference evidence="5 6" key="1">
    <citation type="submission" date="2018-07" db="EMBL/GenBank/DDBJ databases">
        <title>The complete nuclear genome of the prasinophyte Chloropicon primus (CCMP1205).</title>
        <authorList>
            <person name="Pombert J.-F."/>
            <person name="Otis C."/>
            <person name="Turmel M."/>
            <person name="Lemieux C."/>
        </authorList>
    </citation>
    <scope>NUCLEOTIDE SEQUENCE [LARGE SCALE GENOMIC DNA]</scope>
    <source>
        <strain evidence="5 6">CCMP1205</strain>
    </source>
</reference>
<dbReference type="SMART" id="SM00248">
    <property type="entry name" value="ANK"/>
    <property type="match status" value="3"/>
</dbReference>
<dbReference type="AlphaFoldDB" id="A0A5B8MC24"/>
<feature type="repeat" description="ANK" evidence="3">
    <location>
        <begin position="70"/>
        <end position="102"/>
    </location>
</feature>
<dbReference type="OrthoDB" id="71307at2759"/>
<evidence type="ECO:0000256" key="2">
    <source>
        <dbReference type="ARBA" id="ARBA00023043"/>
    </source>
</evidence>
<proteinExistence type="predicted"/>
<sequence length="185" mass="20547">MEKEPWYTRVEGPFPEWQGPVGVKEDGGGSTYAQGKVGDMVIHRAVNNKDAKAIKKAIEDGVNVNEVEAAGNTPLHSCAYIGWVEGAELLLGLGAKVNASNNAGDTPWHWARNMRQDEMMAFLEKSGASKEKGHVLVPDHIPKVKDFFEKECWAHHPKPHQSYVETKKKQDEAFEKEANKLIPGM</sequence>
<gene>
    <name evidence="5" type="ORF">A3770_01p04210</name>
    <name evidence="4" type="ORF">CPRI1469_LOCUS1631</name>
</gene>
<protein>
    <submittedName>
        <fullName evidence="5">Ankyrin repeat domain-containing protein</fullName>
    </submittedName>
</protein>
<dbReference type="PROSITE" id="PS50088">
    <property type="entry name" value="ANK_REPEAT"/>
    <property type="match status" value="1"/>
</dbReference>
<evidence type="ECO:0000313" key="6">
    <source>
        <dbReference type="Proteomes" id="UP000316726"/>
    </source>
</evidence>
<dbReference type="EMBL" id="CP031034">
    <property type="protein sequence ID" value="QDZ17903.1"/>
    <property type="molecule type" value="Genomic_DNA"/>
</dbReference>
<keyword evidence="2 3" id="KW-0040">ANK repeat</keyword>
<dbReference type="Gene3D" id="1.25.40.20">
    <property type="entry name" value="Ankyrin repeat-containing domain"/>
    <property type="match status" value="1"/>
</dbReference>
<dbReference type="Pfam" id="PF12796">
    <property type="entry name" value="Ank_2"/>
    <property type="match status" value="1"/>
</dbReference>
<dbReference type="PANTHER" id="PTHR24171">
    <property type="entry name" value="ANKYRIN REPEAT DOMAIN-CONTAINING PROTEIN 39-RELATED"/>
    <property type="match status" value="1"/>
</dbReference>
<dbReference type="PROSITE" id="PS50297">
    <property type="entry name" value="ANK_REP_REGION"/>
    <property type="match status" value="1"/>
</dbReference>
<dbReference type="EMBL" id="HBHL01002700">
    <property type="protein sequence ID" value="CAD9712782.1"/>
    <property type="molecule type" value="Transcribed_RNA"/>
</dbReference>
<organism evidence="5 6">
    <name type="scientific">Chloropicon primus</name>
    <dbReference type="NCBI Taxonomy" id="1764295"/>
    <lineage>
        <taxon>Eukaryota</taxon>
        <taxon>Viridiplantae</taxon>
        <taxon>Chlorophyta</taxon>
        <taxon>Chloropicophyceae</taxon>
        <taxon>Chloropicales</taxon>
        <taxon>Chloropicaceae</taxon>
        <taxon>Chloropicon</taxon>
    </lineage>
</organism>
<dbReference type="SUPFAM" id="SSF48403">
    <property type="entry name" value="Ankyrin repeat"/>
    <property type="match status" value="1"/>
</dbReference>
<dbReference type="Proteomes" id="UP000316726">
    <property type="component" value="Chromosome 1"/>
</dbReference>
<evidence type="ECO:0000313" key="5">
    <source>
        <dbReference type="EMBL" id="QDZ17903.1"/>
    </source>
</evidence>
<evidence type="ECO:0000313" key="4">
    <source>
        <dbReference type="EMBL" id="CAD9712782.1"/>
    </source>
</evidence>
<reference evidence="4" key="2">
    <citation type="submission" date="2021-01" db="EMBL/GenBank/DDBJ databases">
        <authorList>
            <person name="Corre E."/>
            <person name="Pelletier E."/>
            <person name="Niang G."/>
            <person name="Scheremetjew M."/>
            <person name="Finn R."/>
            <person name="Kale V."/>
            <person name="Holt S."/>
            <person name="Cochrane G."/>
            <person name="Meng A."/>
            <person name="Brown T."/>
            <person name="Cohen L."/>
        </authorList>
    </citation>
    <scope>NUCLEOTIDE SEQUENCE</scope>
    <source>
        <strain evidence="4">CCMP1205</strain>
    </source>
</reference>
<evidence type="ECO:0000256" key="3">
    <source>
        <dbReference type="PROSITE-ProRule" id="PRU00023"/>
    </source>
</evidence>
<dbReference type="InterPro" id="IPR036770">
    <property type="entry name" value="Ankyrin_rpt-contain_sf"/>
</dbReference>
<accession>A0A5B8MC24</accession>